<dbReference type="AlphaFoldDB" id="X1BNW4"/>
<dbReference type="EMBL" id="BART01025168">
    <property type="protein sequence ID" value="GAG97579.1"/>
    <property type="molecule type" value="Genomic_DNA"/>
</dbReference>
<sequence length="74" mass="9180">MLEVFKKNVFIKYLRDNLKILNFLFNFVKDYNKLKKNSEKSKFLLSVDNFQICIFDKTNYTPFEPVYFFQDIWF</sequence>
<name>X1BNW4_9ZZZZ</name>
<accession>X1BNW4</accession>
<reference evidence="1" key="1">
    <citation type="journal article" date="2014" name="Front. Microbiol.">
        <title>High frequency of phylogenetically diverse reductive dehalogenase-homologous genes in deep subseafloor sedimentary metagenomes.</title>
        <authorList>
            <person name="Kawai M."/>
            <person name="Futagami T."/>
            <person name="Toyoda A."/>
            <person name="Takaki Y."/>
            <person name="Nishi S."/>
            <person name="Hori S."/>
            <person name="Arai W."/>
            <person name="Tsubouchi T."/>
            <person name="Morono Y."/>
            <person name="Uchiyama I."/>
            <person name="Ito T."/>
            <person name="Fujiyama A."/>
            <person name="Inagaki F."/>
            <person name="Takami H."/>
        </authorList>
    </citation>
    <scope>NUCLEOTIDE SEQUENCE</scope>
    <source>
        <strain evidence="1">Expedition CK06-06</strain>
    </source>
</reference>
<comment type="caution">
    <text evidence="1">The sequence shown here is derived from an EMBL/GenBank/DDBJ whole genome shotgun (WGS) entry which is preliminary data.</text>
</comment>
<protein>
    <submittedName>
        <fullName evidence="1">Uncharacterized protein</fullName>
    </submittedName>
</protein>
<feature type="non-terminal residue" evidence="1">
    <location>
        <position position="74"/>
    </location>
</feature>
<proteinExistence type="predicted"/>
<gene>
    <name evidence="1" type="ORF">S01H4_45239</name>
</gene>
<organism evidence="1">
    <name type="scientific">marine sediment metagenome</name>
    <dbReference type="NCBI Taxonomy" id="412755"/>
    <lineage>
        <taxon>unclassified sequences</taxon>
        <taxon>metagenomes</taxon>
        <taxon>ecological metagenomes</taxon>
    </lineage>
</organism>
<evidence type="ECO:0000313" key="1">
    <source>
        <dbReference type="EMBL" id="GAG97579.1"/>
    </source>
</evidence>